<dbReference type="RefSeq" id="XP_062631072.1">
    <property type="nucleotide sequence ID" value="XM_062775092.1"/>
</dbReference>
<dbReference type="AlphaFoldDB" id="A0AAF1BKT5"/>
<name>A0AAF1BKT5_9TREE</name>
<protein>
    <submittedName>
        <fullName evidence="2">Uncharacterized protein</fullName>
    </submittedName>
</protein>
<dbReference type="GeneID" id="87811714"/>
<evidence type="ECO:0000256" key="1">
    <source>
        <dbReference type="SAM" id="MobiDB-lite"/>
    </source>
</evidence>
<dbReference type="Proteomes" id="UP000827549">
    <property type="component" value="Chromosome 6"/>
</dbReference>
<proteinExistence type="predicted"/>
<evidence type="ECO:0000313" key="2">
    <source>
        <dbReference type="EMBL" id="WOO85046.1"/>
    </source>
</evidence>
<reference evidence="2" key="1">
    <citation type="submission" date="2023-10" db="EMBL/GenBank/DDBJ databases">
        <authorList>
            <person name="Noh H."/>
        </authorList>
    </citation>
    <scope>NUCLEOTIDE SEQUENCE</scope>
    <source>
        <strain evidence="2">DUCC4014</strain>
    </source>
</reference>
<evidence type="ECO:0000313" key="3">
    <source>
        <dbReference type="Proteomes" id="UP000827549"/>
    </source>
</evidence>
<feature type="compositionally biased region" description="Gly residues" evidence="1">
    <location>
        <begin position="55"/>
        <end position="66"/>
    </location>
</feature>
<accession>A0AAF1BKT5</accession>
<gene>
    <name evidence="2" type="primary">sin1</name>
    <name evidence="2" type="ORF">LOC62_06G008550</name>
</gene>
<organism evidence="2 3">
    <name type="scientific">Vanrija pseudolonga</name>
    <dbReference type="NCBI Taxonomy" id="143232"/>
    <lineage>
        <taxon>Eukaryota</taxon>
        <taxon>Fungi</taxon>
        <taxon>Dikarya</taxon>
        <taxon>Basidiomycota</taxon>
        <taxon>Agaricomycotina</taxon>
        <taxon>Tremellomycetes</taxon>
        <taxon>Trichosporonales</taxon>
        <taxon>Trichosporonaceae</taxon>
        <taxon>Vanrija</taxon>
    </lineage>
</organism>
<sequence>MGRRDGPASAEGAARGAGAALGAGWGLGRETGAGAGRATGAAVAGFGAGAGLGAGGGGGTRTGGWPTGLVVAGSALPDSSPVRPPSALLRRKLAPDVAAVWDGKVELDPSVVHVVVGFKISAHK</sequence>
<dbReference type="EMBL" id="CP086719">
    <property type="protein sequence ID" value="WOO85046.1"/>
    <property type="molecule type" value="Genomic_DNA"/>
</dbReference>
<feature type="region of interest" description="Disordered" evidence="1">
    <location>
        <begin position="55"/>
        <end position="84"/>
    </location>
</feature>
<keyword evidence="3" id="KW-1185">Reference proteome</keyword>